<dbReference type="GO" id="GO:0000287">
    <property type="term" value="F:magnesium ion binding"/>
    <property type="evidence" value="ECO:0007669"/>
    <property type="project" value="InterPro"/>
</dbReference>
<feature type="compositionally biased region" description="Polar residues" evidence="9">
    <location>
        <begin position="370"/>
        <end position="388"/>
    </location>
</feature>
<dbReference type="EC" id="2.1.1.221" evidence="1"/>
<evidence type="ECO:0000256" key="4">
    <source>
        <dbReference type="ARBA" id="ARBA00022679"/>
    </source>
</evidence>
<dbReference type="Gene3D" id="3.40.1280.30">
    <property type="match status" value="1"/>
</dbReference>
<feature type="compositionally biased region" description="Polar residues" evidence="9">
    <location>
        <begin position="122"/>
        <end position="131"/>
    </location>
</feature>
<dbReference type="GO" id="GO:0052905">
    <property type="term" value="F:tRNA (guanosine(9)-N1)-methyltransferase activity"/>
    <property type="evidence" value="ECO:0007669"/>
    <property type="project" value="UniProtKB-EC"/>
</dbReference>
<evidence type="ECO:0000256" key="2">
    <source>
        <dbReference type="ARBA" id="ARBA00020451"/>
    </source>
</evidence>
<proteinExistence type="predicted"/>
<dbReference type="Proteomes" id="UP001150925">
    <property type="component" value="Unassembled WGS sequence"/>
</dbReference>
<evidence type="ECO:0000256" key="1">
    <source>
        <dbReference type="ARBA" id="ARBA00012797"/>
    </source>
</evidence>
<dbReference type="InterPro" id="IPR037143">
    <property type="entry name" value="4-PPantetheinyl_Trfase_dom_sf"/>
</dbReference>
<dbReference type="CDD" id="cd18089">
    <property type="entry name" value="SPOUT_Trm10-like"/>
    <property type="match status" value="1"/>
</dbReference>
<feature type="domain" description="SAM-dependent MTase TRM10-type" evidence="10">
    <location>
        <begin position="178"/>
        <end position="367"/>
    </location>
</feature>
<dbReference type="EMBL" id="JANBPY010001710">
    <property type="protein sequence ID" value="KAJ1958983.1"/>
    <property type="molecule type" value="Genomic_DNA"/>
</dbReference>
<name>A0A9W8ARY9_9FUNG</name>
<dbReference type="Pfam" id="PF01648">
    <property type="entry name" value="ACPS"/>
    <property type="match status" value="1"/>
</dbReference>
<evidence type="ECO:0000256" key="8">
    <source>
        <dbReference type="ARBA" id="ARBA00048434"/>
    </source>
</evidence>
<comment type="caution">
    <text evidence="11">The sequence shown here is derived from an EMBL/GenBank/DDBJ whole genome shotgun (WGS) entry which is preliminary data.</text>
</comment>
<dbReference type="AlphaFoldDB" id="A0A9W8ARY9"/>
<evidence type="ECO:0000259" key="10">
    <source>
        <dbReference type="PROSITE" id="PS51675"/>
    </source>
</evidence>
<dbReference type="GO" id="GO:0008897">
    <property type="term" value="F:holo-[acyl-carrier-protein] synthase activity"/>
    <property type="evidence" value="ECO:0007669"/>
    <property type="project" value="InterPro"/>
</dbReference>
<dbReference type="InterPro" id="IPR008278">
    <property type="entry name" value="4-PPantetheinyl_Trfase_dom"/>
</dbReference>
<evidence type="ECO:0000256" key="6">
    <source>
        <dbReference type="ARBA" id="ARBA00031792"/>
    </source>
</evidence>
<evidence type="ECO:0000256" key="7">
    <source>
        <dbReference type="ARBA" id="ARBA00032166"/>
    </source>
</evidence>
<dbReference type="InterPro" id="IPR038459">
    <property type="entry name" value="MT_TRM10-typ_sf"/>
</dbReference>
<dbReference type="PROSITE" id="PS51675">
    <property type="entry name" value="SAM_MT_TRM10"/>
    <property type="match status" value="1"/>
</dbReference>
<dbReference type="InterPro" id="IPR007356">
    <property type="entry name" value="tRNA_m1G_MeTrfase_euk"/>
</dbReference>
<gene>
    <name evidence="11" type="primary">TRM10</name>
    <name evidence="11" type="ORF">IWQ62_004793</name>
</gene>
<evidence type="ECO:0000313" key="11">
    <source>
        <dbReference type="EMBL" id="KAJ1958983.1"/>
    </source>
</evidence>
<sequence length="400" mass="45187">MIVGIGIDLCRFSRIRALISRKPGQLTRFATRILHQSEWAEFQRLTGENHDADHTHGHSNQSTVISRPLTGEVSDAVVRYLSTRWAAKEAAYKALFPHRLLTWKEVAVVKRGNEAKNDAVEKSSSGPLSKNAQKRLLKAQQREARQEERKAFFRAHRKARKVRRRELIASGTVPTPPPRKQKFGGVQTDITVVLDMAFDHLMTDKEIISIASQVTRCYSVNRVAEKMVSLMATGFGGRAKERLERANDAKDWKGFAFEEKSYLDLFPKDRLVYLTADSDNVLETLEDDKIYILGAFVDRNRYKGLTYQKAQEQGIATAQLPIGKYLKLTTRKVLTVNQVLEIMLLYLETGDWEKAMLQFIPHRKLLTAQPAQPSASTDATLTENSETPSGEKCASPVNNS</sequence>
<organism evidence="11 12">
    <name type="scientific">Dispira parvispora</name>
    <dbReference type="NCBI Taxonomy" id="1520584"/>
    <lineage>
        <taxon>Eukaryota</taxon>
        <taxon>Fungi</taxon>
        <taxon>Fungi incertae sedis</taxon>
        <taxon>Zoopagomycota</taxon>
        <taxon>Kickxellomycotina</taxon>
        <taxon>Dimargaritomycetes</taxon>
        <taxon>Dimargaritales</taxon>
        <taxon>Dimargaritaceae</taxon>
        <taxon>Dispira</taxon>
    </lineage>
</organism>
<evidence type="ECO:0000256" key="3">
    <source>
        <dbReference type="ARBA" id="ARBA00022603"/>
    </source>
</evidence>
<keyword evidence="12" id="KW-1185">Reference proteome</keyword>
<comment type="catalytic activity">
    <reaction evidence="8">
        <text>guanosine(9) in tRNA + S-adenosyl-L-methionine = N(1)-methylguanosine(9) in tRNA + S-adenosyl-L-homocysteine + H(+)</text>
        <dbReference type="Rhea" id="RHEA:43156"/>
        <dbReference type="Rhea" id="RHEA-COMP:10367"/>
        <dbReference type="Rhea" id="RHEA-COMP:10368"/>
        <dbReference type="ChEBI" id="CHEBI:15378"/>
        <dbReference type="ChEBI" id="CHEBI:57856"/>
        <dbReference type="ChEBI" id="CHEBI:59789"/>
        <dbReference type="ChEBI" id="CHEBI:73542"/>
        <dbReference type="ChEBI" id="CHEBI:74269"/>
        <dbReference type="EC" id="2.1.1.221"/>
    </reaction>
</comment>
<accession>A0A9W8ARY9</accession>
<reference evidence="11" key="1">
    <citation type="submission" date="2022-07" db="EMBL/GenBank/DDBJ databases">
        <title>Phylogenomic reconstructions and comparative analyses of Kickxellomycotina fungi.</title>
        <authorList>
            <person name="Reynolds N.K."/>
            <person name="Stajich J.E."/>
            <person name="Barry K."/>
            <person name="Grigoriev I.V."/>
            <person name="Crous P."/>
            <person name="Smith M.E."/>
        </authorList>
    </citation>
    <scope>NUCLEOTIDE SEQUENCE</scope>
    <source>
        <strain evidence="11">RSA 1196</strain>
    </source>
</reference>
<protein>
    <recommendedName>
        <fullName evidence="2">tRNA (guanine(9)-N1)-methyltransferase</fullName>
        <ecNumber evidence="1">2.1.1.221</ecNumber>
    </recommendedName>
    <alternativeName>
        <fullName evidence="7">tRNA methyltransferase 10</fullName>
    </alternativeName>
    <alternativeName>
        <fullName evidence="6">tRNA(m1G9)-methyltransferase</fullName>
    </alternativeName>
</protein>
<dbReference type="GO" id="GO:0002939">
    <property type="term" value="P:tRNA N1-guanine methylation"/>
    <property type="evidence" value="ECO:0007669"/>
    <property type="project" value="TreeGrafter"/>
</dbReference>
<dbReference type="PANTHER" id="PTHR13563:SF13">
    <property type="entry name" value="TRNA METHYLTRANSFERASE 10 HOMOLOG A"/>
    <property type="match status" value="1"/>
</dbReference>
<evidence type="ECO:0000256" key="5">
    <source>
        <dbReference type="ARBA" id="ARBA00022691"/>
    </source>
</evidence>
<keyword evidence="5" id="KW-0949">S-adenosyl-L-methionine</keyword>
<evidence type="ECO:0000256" key="9">
    <source>
        <dbReference type="SAM" id="MobiDB-lite"/>
    </source>
</evidence>
<dbReference type="Gene3D" id="3.90.470.20">
    <property type="entry name" value="4'-phosphopantetheinyl transferase domain"/>
    <property type="match status" value="1"/>
</dbReference>
<dbReference type="GO" id="GO:0000049">
    <property type="term" value="F:tRNA binding"/>
    <property type="evidence" value="ECO:0007669"/>
    <property type="project" value="TreeGrafter"/>
</dbReference>
<dbReference type="GO" id="GO:0005634">
    <property type="term" value="C:nucleus"/>
    <property type="evidence" value="ECO:0007669"/>
    <property type="project" value="TreeGrafter"/>
</dbReference>
<keyword evidence="4 11" id="KW-0808">Transferase</keyword>
<dbReference type="FunFam" id="3.40.1280.30:FF:000001">
    <property type="entry name" value="tRNA methyltransferase 10 homolog A"/>
    <property type="match status" value="1"/>
</dbReference>
<dbReference type="PANTHER" id="PTHR13563">
    <property type="entry name" value="TRNA (GUANINE-9-) METHYLTRANSFERASE"/>
    <property type="match status" value="1"/>
</dbReference>
<feature type="region of interest" description="Disordered" evidence="9">
    <location>
        <begin position="370"/>
        <end position="400"/>
    </location>
</feature>
<keyword evidence="3 11" id="KW-0489">Methyltransferase</keyword>
<dbReference type="OrthoDB" id="278300at2759"/>
<feature type="region of interest" description="Disordered" evidence="9">
    <location>
        <begin position="116"/>
        <end position="141"/>
    </location>
</feature>
<dbReference type="InterPro" id="IPR028564">
    <property type="entry name" value="MT_TRM10-typ"/>
</dbReference>
<dbReference type="SUPFAM" id="SSF56214">
    <property type="entry name" value="4'-phosphopantetheinyl transferase"/>
    <property type="match status" value="1"/>
</dbReference>
<evidence type="ECO:0000313" key="12">
    <source>
        <dbReference type="Proteomes" id="UP001150925"/>
    </source>
</evidence>